<reference evidence="2 3" key="1">
    <citation type="submission" date="2022-11" db="EMBL/GenBank/DDBJ databases">
        <title>Genome Sequencing of Nocardia sp. ON39_IFM12276 and assembly.</title>
        <authorList>
            <person name="Shimojima M."/>
            <person name="Toyokawa M."/>
            <person name="Uesaka K."/>
        </authorList>
    </citation>
    <scope>NUCLEOTIDE SEQUENCE [LARGE SCALE GENOMIC DNA]</scope>
    <source>
        <strain evidence="2 3">IFM 12276</strain>
    </source>
</reference>
<sequence>MTGPTRIAACVALAGAAAVMAAGPAAAAPASVSINGNMQVMGLSVLHVEAQAQGDGPATGTYAATGQFGNAPLPLKVTGPVTCLRVVGDTVSLVYPITTSQPVMLFAPDEMAIQVTVTKGRNGAPNMIGYGAPMPTNTFRDCQPGPTPAVFDGTIDIN</sequence>
<keyword evidence="3" id="KW-1185">Reference proteome</keyword>
<protein>
    <recommendedName>
        <fullName evidence="4">DUF4402 domain-containing protein</fullName>
    </recommendedName>
</protein>
<feature type="chain" id="PRO_5046258800" description="DUF4402 domain-containing protein" evidence="1">
    <location>
        <begin position="28"/>
        <end position="158"/>
    </location>
</feature>
<dbReference type="RefSeq" id="WP_281873172.1">
    <property type="nucleotide sequence ID" value="NZ_AP026976.1"/>
</dbReference>
<dbReference type="Proteomes" id="UP001317870">
    <property type="component" value="Chromosome"/>
</dbReference>
<feature type="signal peptide" evidence="1">
    <location>
        <begin position="1"/>
        <end position="27"/>
    </location>
</feature>
<evidence type="ECO:0008006" key="4">
    <source>
        <dbReference type="Google" id="ProtNLM"/>
    </source>
</evidence>
<organism evidence="2 3">
    <name type="scientific">Nocardia sputorum</name>
    <dbReference type="NCBI Taxonomy" id="2984338"/>
    <lineage>
        <taxon>Bacteria</taxon>
        <taxon>Bacillati</taxon>
        <taxon>Actinomycetota</taxon>
        <taxon>Actinomycetes</taxon>
        <taxon>Mycobacteriales</taxon>
        <taxon>Nocardiaceae</taxon>
        <taxon>Nocardia</taxon>
    </lineage>
</organism>
<name>A0ABN6U585_9NOCA</name>
<proteinExistence type="predicted"/>
<accession>A0ABN6U585</accession>
<evidence type="ECO:0000313" key="2">
    <source>
        <dbReference type="EMBL" id="BDU00387.1"/>
    </source>
</evidence>
<keyword evidence="1" id="KW-0732">Signal</keyword>
<dbReference type="EMBL" id="AP026978">
    <property type="protein sequence ID" value="BDU00387.1"/>
    <property type="molecule type" value="Genomic_DNA"/>
</dbReference>
<gene>
    <name evidence="2" type="ORF">IFM12276_34150</name>
</gene>
<evidence type="ECO:0000313" key="3">
    <source>
        <dbReference type="Proteomes" id="UP001317870"/>
    </source>
</evidence>
<evidence type="ECO:0000256" key="1">
    <source>
        <dbReference type="SAM" id="SignalP"/>
    </source>
</evidence>